<gene>
    <name evidence="1" type="ORF">A2633_03155</name>
</gene>
<dbReference type="SUPFAM" id="SSF52402">
    <property type="entry name" value="Adenine nucleotide alpha hydrolases-like"/>
    <property type="match status" value="1"/>
</dbReference>
<dbReference type="InterPro" id="IPR014729">
    <property type="entry name" value="Rossmann-like_a/b/a_fold"/>
</dbReference>
<reference evidence="1 2" key="1">
    <citation type="journal article" date="2016" name="Nat. Commun.">
        <title>Thousands of microbial genomes shed light on interconnected biogeochemical processes in an aquifer system.</title>
        <authorList>
            <person name="Anantharaman K."/>
            <person name="Brown C.T."/>
            <person name="Hug L.A."/>
            <person name="Sharon I."/>
            <person name="Castelle C.J."/>
            <person name="Probst A.J."/>
            <person name="Thomas B.C."/>
            <person name="Singh A."/>
            <person name="Wilkins M.J."/>
            <person name="Karaoz U."/>
            <person name="Brodie E.L."/>
            <person name="Williams K.H."/>
            <person name="Hubbard S.S."/>
            <person name="Banfield J.F."/>
        </authorList>
    </citation>
    <scope>NUCLEOTIDE SEQUENCE [LARGE SCALE GENOMIC DNA]</scope>
</reference>
<name>A0A1G2K648_9BACT</name>
<proteinExistence type="predicted"/>
<protein>
    <recommendedName>
        <fullName evidence="3">Diphthamide synthase domain-containing protein</fullName>
    </recommendedName>
</protein>
<dbReference type="Proteomes" id="UP000177152">
    <property type="component" value="Unassembled WGS sequence"/>
</dbReference>
<dbReference type="AlphaFoldDB" id="A0A1G2K648"/>
<evidence type="ECO:0008006" key="3">
    <source>
        <dbReference type="Google" id="ProtNLM"/>
    </source>
</evidence>
<accession>A0A1G2K648</accession>
<evidence type="ECO:0000313" key="1">
    <source>
        <dbReference type="EMBL" id="OGZ94912.1"/>
    </source>
</evidence>
<dbReference type="EMBL" id="MHQC01000021">
    <property type="protein sequence ID" value="OGZ94912.1"/>
    <property type="molecule type" value="Genomic_DNA"/>
</dbReference>
<comment type="caution">
    <text evidence="1">The sequence shown here is derived from an EMBL/GenBank/DDBJ whole genome shotgun (WGS) entry which is preliminary data.</text>
</comment>
<dbReference type="Gene3D" id="3.40.50.620">
    <property type="entry name" value="HUPs"/>
    <property type="match status" value="1"/>
</dbReference>
<organism evidence="1 2">
    <name type="scientific">Candidatus Sungbacteria bacterium RIFCSPHIGHO2_01_FULL_47_32</name>
    <dbReference type="NCBI Taxonomy" id="1802264"/>
    <lineage>
        <taxon>Bacteria</taxon>
        <taxon>Candidatus Sungiibacteriota</taxon>
    </lineage>
</organism>
<sequence>MKNVEVSMDGLSLTLSGDKKNERLNVAGEYPGRAYASFLFSQLGLMHLVAHDLPSAVATNFWVAPQIQNLIKAMYAWEGGKTPAIHAPKKPFALPRLKTSPGKVAISYSGGKDSVWNLWRAIEKYGKENVLVVHIHGLNKANSKDEFEYTLRQQKKYGFRIYK</sequence>
<evidence type="ECO:0000313" key="2">
    <source>
        <dbReference type="Proteomes" id="UP000177152"/>
    </source>
</evidence>